<comment type="caution">
    <text evidence="2">The sequence shown here is derived from an EMBL/GenBank/DDBJ whole genome shotgun (WGS) entry which is preliminary data.</text>
</comment>
<dbReference type="Proteomes" id="UP000094527">
    <property type="component" value="Unassembled WGS sequence"/>
</dbReference>
<evidence type="ECO:0000313" key="2">
    <source>
        <dbReference type="EMBL" id="ODM92110.1"/>
    </source>
</evidence>
<organism evidence="2 3">
    <name type="scientific">Orchesella cincta</name>
    <name type="common">Springtail</name>
    <name type="synonym">Podura cincta</name>
    <dbReference type="NCBI Taxonomy" id="48709"/>
    <lineage>
        <taxon>Eukaryota</taxon>
        <taxon>Metazoa</taxon>
        <taxon>Ecdysozoa</taxon>
        <taxon>Arthropoda</taxon>
        <taxon>Hexapoda</taxon>
        <taxon>Collembola</taxon>
        <taxon>Entomobryomorpha</taxon>
        <taxon>Entomobryoidea</taxon>
        <taxon>Orchesellidae</taxon>
        <taxon>Orchesellinae</taxon>
        <taxon>Orchesella</taxon>
    </lineage>
</organism>
<dbReference type="AlphaFoldDB" id="A0A1D2MGJ1"/>
<name>A0A1D2MGJ1_ORCCI</name>
<protein>
    <submittedName>
        <fullName evidence="2">Uncharacterized protein</fullName>
    </submittedName>
</protein>
<dbReference type="EMBL" id="LJIJ01001327">
    <property type="protein sequence ID" value="ODM92110.1"/>
    <property type="molecule type" value="Genomic_DNA"/>
</dbReference>
<evidence type="ECO:0000256" key="1">
    <source>
        <dbReference type="SAM" id="MobiDB-lite"/>
    </source>
</evidence>
<dbReference type="OrthoDB" id="8293295at2759"/>
<sequence length="462" mass="53082">MTMTSWSQVHRRYHPVRRHLHLLGPLLGQPLTHELPLHFDSIYDLALAGCRRRSKSLPASEFIAIANGVCSTSSSPISKLHSSRPPVSRRLDFQDDTVSVYEERDCEVVKVKRARHSLSVPLPEQNLEEDDFVADKRIYDNGSADILNVLRNCYSDFPKSNNLLDDRYVSASFMKAGIKYLQDIQEEKDVKIIYLAQKLLLHKEPRDYGLNGTQAQPSLIIGVDATKDHMAGYLVNLKTKSIKFYVINSSDSPWIIFQRFSPMEFEMKNFLLALCVWNKDIVDHGRFMAYTDNTGVNSSLQNYGCWVQELLKHFTDCKNAELINKDSYVNRRTDLESFAKYIQPADDLSRFEIGSCLNFLCEYYFIGKENVIGTHQEMVQGTAKAGQKRYEKSPYYDAILKMAEEFINTFECAPCKNNRVNLSLRDNLNIRPNRRCSSLSPPKAKRKKRKKSTNLQRSNSST</sequence>
<reference evidence="2 3" key="1">
    <citation type="journal article" date="2016" name="Genome Biol. Evol.">
        <title>Gene Family Evolution Reflects Adaptation to Soil Environmental Stressors in the Genome of the Collembolan Orchesella cincta.</title>
        <authorList>
            <person name="Faddeeva-Vakhrusheva A."/>
            <person name="Derks M.F."/>
            <person name="Anvar S.Y."/>
            <person name="Agamennone V."/>
            <person name="Suring W."/>
            <person name="Smit S."/>
            <person name="van Straalen N.M."/>
            <person name="Roelofs D."/>
        </authorList>
    </citation>
    <scope>NUCLEOTIDE SEQUENCE [LARGE SCALE GENOMIC DNA]</scope>
    <source>
        <tissue evidence="2">Mixed pool</tissue>
    </source>
</reference>
<gene>
    <name evidence="2" type="ORF">Ocin01_14579</name>
</gene>
<feature type="compositionally biased region" description="Basic residues" evidence="1">
    <location>
        <begin position="443"/>
        <end position="452"/>
    </location>
</feature>
<keyword evidence="3" id="KW-1185">Reference proteome</keyword>
<proteinExistence type="predicted"/>
<evidence type="ECO:0000313" key="3">
    <source>
        <dbReference type="Proteomes" id="UP000094527"/>
    </source>
</evidence>
<feature type="region of interest" description="Disordered" evidence="1">
    <location>
        <begin position="435"/>
        <end position="462"/>
    </location>
</feature>
<feature type="compositionally biased region" description="Polar residues" evidence="1">
    <location>
        <begin position="453"/>
        <end position="462"/>
    </location>
</feature>
<accession>A0A1D2MGJ1</accession>